<feature type="transmembrane region" description="Helical" evidence="7">
    <location>
        <begin position="300"/>
        <end position="318"/>
    </location>
</feature>
<keyword evidence="5 7" id="KW-0472">Membrane</keyword>
<reference evidence="8" key="1">
    <citation type="submission" date="2021-07" db="EMBL/GenBank/DDBJ databases">
        <authorList>
            <person name="Branca A.L. A."/>
        </authorList>
    </citation>
    <scope>NUCLEOTIDE SEQUENCE</scope>
</reference>
<feature type="transmembrane region" description="Helical" evidence="7">
    <location>
        <begin position="330"/>
        <end position="353"/>
    </location>
</feature>
<name>A0A9W4HB58_PENOL</name>
<feature type="transmembrane region" description="Helical" evidence="7">
    <location>
        <begin position="391"/>
        <end position="417"/>
    </location>
</feature>
<evidence type="ECO:0000313" key="9">
    <source>
        <dbReference type="Proteomes" id="UP001153618"/>
    </source>
</evidence>
<keyword evidence="4 7" id="KW-1133">Transmembrane helix</keyword>
<gene>
    <name evidence="8" type="ORF">POLS_LOCUS571</name>
</gene>
<dbReference type="AlphaFoldDB" id="A0A9W4HB58"/>
<evidence type="ECO:0000256" key="2">
    <source>
        <dbReference type="ARBA" id="ARBA00022692"/>
    </source>
</evidence>
<evidence type="ECO:0000256" key="5">
    <source>
        <dbReference type="ARBA" id="ARBA00023136"/>
    </source>
</evidence>
<evidence type="ECO:0000256" key="3">
    <source>
        <dbReference type="ARBA" id="ARBA00022824"/>
    </source>
</evidence>
<feature type="transmembrane region" description="Helical" evidence="7">
    <location>
        <begin position="232"/>
        <end position="253"/>
    </location>
</feature>
<dbReference type="OrthoDB" id="6428174at2759"/>
<comment type="caution">
    <text evidence="8">The sequence shown here is derived from an EMBL/GenBank/DDBJ whole genome shotgun (WGS) entry which is preliminary data.</text>
</comment>
<feature type="transmembrane region" description="Helical" evidence="7">
    <location>
        <begin position="158"/>
        <end position="180"/>
    </location>
</feature>
<evidence type="ECO:0000256" key="4">
    <source>
        <dbReference type="ARBA" id="ARBA00022989"/>
    </source>
</evidence>
<keyword evidence="2 7" id="KW-0812">Transmembrane</keyword>
<feature type="transmembrane region" description="Helical" evidence="7">
    <location>
        <begin position="7"/>
        <end position="24"/>
    </location>
</feature>
<feature type="compositionally biased region" description="Low complexity" evidence="6">
    <location>
        <begin position="805"/>
        <end position="816"/>
    </location>
</feature>
<dbReference type="GO" id="GO:0015095">
    <property type="term" value="F:magnesium ion transmembrane transporter activity"/>
    <property type="evidence" value="ECO:0007669"/>
    <property type="project" value="InterPro"/>
</dbReference>
<feature type="region of interest" description="Disordered" evidence="6">
    <location>
        <begin position="541"/>
        <end position="583"/>
    </location>
</feature>
<dbReference type="Gene3D" id="1.10.3730.20">
    <property type="match status" value="1"/>
</dbReference>
<dbReference type="EMBL" id="CAJVOS010000007">
    <property type="protein sequence ID" value="CAG7954610.1"/>
    <property type="molecule type" value="Genomic_DNA"/>
</dbReference>
<evidence type="ECO:0000256" key="1">
    <source>
        <dbReference type="ARBA" id="ARBA00004477"/>
    </source>
</evidence>
<feature type="compositionally biased region" description="Polar residues" evidence="6">
    <location>
        <begin position="678"/>
        <end position="696"/>
    </location>
</feature>
<dbReference type="PANTHER" id="PTHR12570">
    <property type="match status" value="1"/>
</dbReference>
<comment type="subcellular location">
    <subcellularLocation>
        <location evidence="1">Endoplasmic reticulum membrane</location>
        <topology evidence="1">Multi-pass membrane protein</topology>
    </subcellularLocation>
</comment>
<feature type="compositionally biased region" description="Low complexity" evidence="6">
    <location>
        <begin position="844"/>
        <end position="857"/>
    </location>
</feature>
<sequence>MRCFHSPYGVLGVITVLFIVLYETSFKGYSIPNRQVHVPADRSLSRPTVKYPVPPFPISPATLFCISTFPFSVHFFSFDVLALFFLHFSSLRTFDSYSFCQAHRSKPLELADDSRAICPDKPPTAGRCGLSTTIMDPNIALSHASLIARADSSGRPPIYKAVGISLAVASGVFIGISFVIKKIGLLKANVKYNEEAGEGYGYLKNFWWWLGMTLMIVGEICNFVAYAFVDAILVTPLGALSVVITTILSAIFLKERLSFVGKVGCFCCIIGSVTIAMNAPEQSSVEDIQGMQHFVIQPGFLVYAGLIIIGAIFTALWAGPRYGKTSMFVYISICSMVGGLSVVATQGLGSAILAQINGEEQFKHWFLYVLFVFVIGTLLTEIIYLNKALNLFNAALVTPTYYVMFTTATIVTSAILFKGFKGTAVQITTVIIGFLQICAGVVLLQLSKSAKDVPDAAVFKGDLDQIREVATVEEPESEPKADSIRGAASIIRRISTARRTMETDEARRFFHDKHEDTLKPPGEHEIIEWDGLRRRKTVVGEGPTMSRPITPRTPSVRQQHPPWGMSHFPEAEEDVRPDTKQSNHSFMDSIRSRAASVLHPSWKPVNSDDPRALDSNTEPVGLTALPQRGNNDTGYHGAGGLEDKTHGNPQRNDSRRSVSWKDEKGDNLNPEPLARRQFSFNNVVNRMKSGSESSVKQPPGSPRGILRRTYHADLRKSATEEESLGLVHGDSRTTQPEDEPLNEKIERWSSSESDLGEPQPLFTRPHGASVSSMSTAAFPAYEDNHHDFDSNPYYVNQTSDHDWQTSGRNRTRSNSSAHNRAPPPAQSSFSTHRYPNPLPPLPDITPTTTLDLMPTITNSGMRNVSDDSGTAVTSLSEDTESQDLPPPTRRQSGWRRHMSNDSRDQEYRERGSFR</sequence>
<dbReference type="GO" id="GO:0016020">
    <property type="term" value="C:membrane"/>
    <property type="evidence" value="ECO:0007669"/>
    <property type="project" value="UniProtKB-SubCell"/>
</dbReference>
<keyword evidence="9" id="KW-1185">Reference proteome</keyword>
<feature type="transmembrane region" description="Helical" evidence="7">
    <location>
        <begin position="259"/>
        <end position="279"/>
    </location>
</feature>
<evidence type="ECO:0008006" key="10">
    <source>
        <dbReference type="Google" id="ProtNLM"/>
    </source>
</evidence>
<dbReference type="Pfam" id="PF05653">
    <property type="entry name" value="Mg_trans_NIPA"/>
    <property type="match status" value="1"/>
</dbReference>
<proteinExistence type="predicted"/>
<accession>A0A9W4HB58</accession>
<organism evidence="8 9">
    <name type="scientific">Penicillium olsonii</name>
    <dbReference type="NCBI Taxonomy" id="99116"/>
    <lineage>
        <taxon>Eukaryota</taxon>
        <taxon>Fungi</taxon>
        <taxon>Dikarya</taxon>
        <taxon>Ascomycota</taxon>
        <taxon>Pezizomycotina</taxon>
        <taxon>Eurotiomycetes</taxon>
        <taxon>Eurotiomycetidae</taxon>
        <taxon>Eurotiales</taxon>
        <taxon>Aspergillaceae</taxon>
        <taxon>Penicillium</taxon>
    </lineage>
</organism>
<feature type="compositionally biased region" description="Basic and acidic residues" evidence="6">
    <location>
        <begin position="641"/>
        <end position="666"/>
    </location>
</feature>
<feature type="transmembrane region" description="Helical" evidence="7">
    <location>
        <begin position="365"/>
        <end position="385"/>
    </location>
</feature>
<feature type="compositionally biased region" description="Basic and acidic residues" evidence="6">
    <location>
        <begin position="898"/>
        <end position="914"/>
    </location>
</feature>
<keyword evidence="3" id="KW-0256">Endoplasmic reticulum</keyword>
<dbReference type="PANTHER" id="PTHR12570:SF92">
    <property type="entry name" value="SPICHTHYIN, ISOFORM B"/>
    <property type="match status" value="1"/>
</dbReference>
<feature type="transmembrane region" description="Helical" evidence="7">
    <location>
        <begin position="206"/>
        <end position="225"/>
    </location>
</feature>
<feature type="compositionally biased region" description="Basic and acidic residues" evidence="6">
    <location>
        <begin position="710"/>
        <end position="719"/>
    </location>
</feature>
<feature type="transmembrane region" description="Helical" evidence="7">
    <location>
        <begin position="424"/>
        <end position="444"/>
    </location>
</feature>
<feature type="region of interest" description="Disordered" evidence="6">
    <location>
        <begin position="600"/>
        <end position="914"/>
    </location>
</feature>
<evidence type="ECO:0000313" key="8">
    <source>
        <dbReference type="EMBL" id="CAG7954610.1"/>
    </source>
</evidence>
<dbReference type="InterPro" id="IPR037185">
    <property type="entry name" value="EmrE-like"/>
</dbReference>
<dbReference type="InterPro" id="IPR008521">
    <property type="entry name" value="Mg_trans_NIPA"/>
</dbReference>
<evidence type="ECO:0000256" key="6">
    <source>
        <dbReference type="SAM" id="MobiDB-lite"/>
    </source>
</evidence>
<dbReference type="SUPFAM" id="SSF103481">
    <property type="entry name" value="Multidrug resistance efflux transporter EmrE"/>
    <property type="match status" value="1"/>
</dbReference>
<protein>
    <recommendedName>
        <fullName evidence="10">DUF803 domain membrane protein</fullName>
    </recommendedName>
</protein>
<dbReference type="Proteomes" id="UP001153618">
    <property type="component" value="Unassembled WGS sequence"/>
</dbReference>
<feature type="transmembrane region" description="Helical" evidence="7">
    <location>
        <begin position="61"/>
        <end position="86"/>
    </location>
</feature>
<feature type="compositionally biased region" description="Polar residues" evidence="6">
    <location>
        <begin position="858"/>
        <end position="876"/>
    </location>
</feature>
<evidence type="ECO:0000256" key="7">
    <source>
        <dbReference type="SAM" id="Phobius"/>
    </source>
</evidence>